<organism evidence="2 3">
    <name type="scientific">Haloquadratum walsbyi J07HQW2</name>
    <dbReference type="NCBI Taxonomy" id="1238425"/>
    <lineage>
        <taxon>Archaea</taxon>
        <taxon>Methanobacteriati</taxon>
        <taxon>Methanobacteriota</taxon>
        <taxon>Stenosarchaea group</taxon>
        <taxon>Halobacteria</taxon>
        <taxon>Halobacteriales</taxon>
        <taxon>Haloferacaceae</taxon>
        <taxon>Haloquadratum</taxon>
    </lineage>
</organism>
<accession>U1NBG6</accession>
<dbReference type="EMBL" id="KE356561">
    <property type="protein sequence ID" value="ERG93973.1"/>
    <property type="molecule type" value="Genomic_DNA"/>
</dbReference>
<dbReference type="AlphaFoldDB" id="U1NBG6"/>
<sequence length="84" mass="9804">METLDDPREIHIYQDGMHIEITQTPIEGNYGGTSRDQDYYKTNIGDTDMFTMKLSLEYMYDKQNPDEHLEKQKTGAKVNKLTGR</sequence>
<evidence type="ECO:0000313" key="2">
    <source>
        <dbReference type="EMBL" id="ERG93973.1"/>
    </source>
</evidence>
<reference evidence="2 3" key="1">
    <citation type="journal article" date="2013" name="PLoS ONE">
        <title>Assembly-driven community genomics of a hypersaline microbial ecosystem.</title>
        <authorList>
            <person name="Podell S."/>
            <person name="Ugalde J.A."/>
            <person name="Narasingarao P."/>
            <person name="Banfield J.F."/>
            <person name="Heidelberg K.B."/>
            <person name="Allen E.E."/>
        </authorList>
    </citation>
    <scope>NUCLEOTIDE SEQUENCE [LARGE SCALE GENOMIC DNA]</scope>
    <source>
        <strain evidence="3">J07HQW2</strain>
    </source>
</reference>
<dbReference type="HOGENOM" id="CLU_2519697_0_0_2"/>
<evidence type="ECO:0000313" key="3">
    <source>
        <dbReference type="Proteomes" id="UP000030710"/>
    </source>
</evidence>
<feature type="compositionally biased region" description="Basic and acidic residues" evidence="1">
    <location>
        <begin position="64"/>
        <end position="73"/>
    </location>
</feature>
<gene>
    <name evidence="2" type="ORF">J07HQW2_00407</name>
</gene>
<protein>
    <submittedName>
        <fullName evidence="2">Uncharacterized protein</fullName>
    </submittedName>
</protein>
<evidence type="ECO:0000256" key="1">
    <source>
        <dbReference type="SAM" id="MobiDB-lite"/>
    </source>
</evidence>
<dbReference type="RefSeq" id="WP_021053467.1">
    <property type="nucleotide sequence ID" value="NZ_KE356561.1"/>
</dbReference>
<feature type="region of interest" description="Disordered" evidence="1">
    <location>
        <begin position="64"/>
        <end position="84"/>
    </location>
</feature>
<dbReference type="Proteomes" id="UP000030710">
    <property type="component" value="Unassembled WGS sequence"/>
</dbReference>
<name>U1NBG6_9EURY</name>
<proteinExistence type="predicted"/>